<dbReference type="FunCoup" id="A0A2P6NST8">
    <property type="interactions" value="6"/>
</dbReference>
<organism evidence="1 2">
    <name type="scientific">Planoprotostelium fungivorum</name>
    <dbReference type="NCBI Taxonomy" id="1890364"/>
    <lineage>
        <taxon>Eukaryota</taxon>
        <taxon>Amoebozoa</taxon>
        <taxon>Evosea</taxon>
        <taxon>Variosea</taxon>
        <taxon>Cavosteliida</taxon>
        <taxon>Cavosteliaceae</taxon>
        <taxon>Planoprotostelium</taxon>
    </lineage>
</organism>
<protein>
    <submittedName>
        <fullName evidence="1">Uncharacterized protein</fullName>
    </submittedName>
</protein>
<accession>A0A2P6NST8</accession>
<sequence>MVLFVRYPKAVATVEEKSFVSSGTSLMAADGEDLQAYCLFRVVQRSANQHKQDVGVGLSSTPPKSLPAVVTSELKTELLIELSNLPESIEKSVKSYVQHKLSRGSYTQNVFPSYQGESEEETAFSGQISILPINQQENPRTSVGANTLCYSGMFALDTKKMDRIEPEEGGRYSCYILCLVSHVEDDEGFALFRADLDLFCNRVGEQLYQIKMGSTSMQLLDDYLSSWHSFSIGYVVRCVNLLGVDTLATLLYHIYMSGSITVLTAMTKEKLADKTTLGSQKVFLEDICRAVDPAAMTHHNMMSSVQLQIRHVEEQPNDGNGISLSMDDQYKIHMDKSNTNLFCMERSRMLHKSVQSKKGATYLRHVMEDAKSKVLEDFNRLKRMVEAAKLNNYALYKAYRFMLKSENGDVITELLRSQKSKAGDAAASEVLRIIRNGNESMSEAPQYSNESSYISSRCWTGLTKGK</sequence>
<dbReference type="GO" id="GO:0099041">
    <property type="term" value="P:vesicle tethering to Golgi"/>
    <property type="evidence" value="ECO:0007669"/>
    <property type="project" value="InterPro"/>
</dbReference>
<name>A0A2P6NST8_9EUKA</name>
<comment type="caution">
    <text evidence="1">The sequence shown here is derived from an EMBL/GenBank/DDBJ whole genome shotgun (WGS) entry which is preliminary data.</text>
</comment>
<reference evidence="1 2" key="1">
    <citation type="journal article" date="2018" name="Genome Biol. Evol.">
        <title>Multiple Roots of Fruiting Body Formation in Amoebozoa.</title>
        <authorList>
            <person name="Hillmann F."/>
            <person name="Forbes G."/>
            <person name="Novohradska S."/>
            <person name="Ferling I."/>
            <person name="Riege K."/>
            <person name="Groth M."/>
            <person name="Westermann M."/>
            <person name="Marz M."/>
            <person name="Spaller T."/>
            <person name="Winckler T."/>
            <person name="Schaap P."/>
            <person name="Glockner G."/>
        </authorList>
    </citation>
    <scope>NUCLEOTIDE SEQUENCE [LARGE SCALE GENOMIC DNA]</scope>
    <source>
        <strain evidence="1 2">Jena</strain>
    </source>
</reference>
<evidence type="ECO:0000313" key="1">
    <source>
        <dbReference type="EMBL" id="PRP87033.1"/>
    </source>
</evidence>
<gene>
    <name evidence="1" type="ORF">PROFUN_04769</name>
</gene>
<dbReference type="PANTHER" id="PTHR14416:SF2">
    <property type="entry name" value="PROTEIN NJMU-R1"/>
    <property type="match status" value="1"/>
</dbReference>
<dbReference type="Pfam" id="PF15053">
    <property type="entry name" value="Njmu-R1"/>
    <property type="match status" value="1"/>
</dbReference>
<evidence type="ECO:0000313" key="2">
    <source>
        <dbReference type="Proteomes" id="UP000241769"/>
    </source>
</evidence>
<dbReference type="Proteomes" id="UP000241769">
    <property type="component" value="Unassembled WGS sequence"/>
</dbReference>
<dbReference type="InterPro" id="IPR028280">
    <property type="entry name" value="Njmu-R1"/>
</dbReference>
<dbReference type="GO" id="GO:0005802">
    <property type="term" value="C:trans-Golgi network"/>
    <property type="evidence" value="ECO:0007669"/>
    <property type="project" value="InterPro"/>
</dbReference>
<dbReference type="STRING" id="1890364.A0A2P6NST8"/>
<keyword evidence="2" id="KW-1185">Reference proteome</keyword>
<dbReference type="OrthoDB" id="20238at2759"/>
<dbReference type="InParanoid" id="A0A2P6NST8"/>
<proteinExistence type="predicted"/>
<dbReference type="PANTHER" id="PTHR14416">
    <property type="entry name" value="PROTEIN NJMU-R1"/>
    <property type="match status" value="1"/>
</dbReference>
<dbReference type="AlphaFoldDB" id="A0A2P6NST8"/>
<dbReference type="EMBL" id="MDYQ01000023">
    <property type="protein sequence ID" value="PRP87033.1"/>
    <property type="molecule type" value="Genomic_DNA"/>
</dbReference>